<dbReference type="InterPro" id="IPR050482">
    <property type="entry name" value="Sensor_HK_TwoCompSys"/>
</dbReference>
<evidence type="ECO:0000256" key="5">
    <source>
        <dbReference type="ARBA" id="ARBA00022679"/>
    </source>
</evidence>
<keyword evidence="11" id="KW-0175">Coiled coil</keyword>
<keyword evidence="9" id="KW-0902">Two-component regulatory system</keyword>
<accession>A0A1I4ZZ43</accession>
<name>A0A1I4ZZ43_9PROT</name>
<reference evidence="15" key="1">
    <citation type="submission" date="2016-10" db="EMBL/GenBank/DDBJ databases">
        <authorList>
            <person name="Varghese N."/>
        </authorList>
    </citation>
    <scope>NUCLEOTIDE SEQUENCE [LARGE SCALE GENOMIC DNA]</scope>
    <source>
        <strain evidence="15">Nsp8</strain>
    </source>
</reference>
<evidence type="ECO:0000256" key="6">
    <source>
        <dbReference type="ARBA" id="ARBA00022692"/>
    </source>
</evidence>
<dbReference type="Pfam" id="PF02518">
    <property type="entry name" value="HATPase_c"/>
    <property type="match status" value="1"/>
</dbReference>
<gene>
    <name evidence="14" type="ORF">SAMN05216386_1130</name>
</gene>
<evidence type="ECO:0000256" key="8">
    <source>
        <dbReference type="ARBA" id="ARBA00022989"/>
    </source>
</evidence>
<evidence type="ECO:0000256" key="1">
    <source>
        <dbReference type="ARBA" id="ARBA00000085"/>
    </source>
</evidence>
<dbReference type="AlphaFoldDB" id="A0A1I4ZZ43"/>
<dbReference type="GO" id="GO:0005886">
    <property type="term" value="C:plasma membrane"/>
    <property type="evidence" value="ECO:0007669"/>
    <property type="project" value="UniProtKB-SubCell"/>
</dbReference>
<organism evidence="14 15">
    <name type="scientific">Nitrosospira briensis</name>
    <dbReference type="NCBI Taxonomy" id="35799"/>
    <lineage>
        <taxon>Bacteria</taxon>
        <taxon>Pseudomonadati</taxon>
        <taxon>Pseudomonadota</taxon>
        <taxon>Betaproteobacteria</taxon>
        <taxon>Nitrosomonadales</taxon>
        <taxon>Nitrosomonadaceae</taxon>
        <taxon>Nitrosospira</taxon>
    </lineage>
</organism>
<evidence type="ECO:0000256" key="4">
    <source>
        <dbReference type="ARBA" id="ARBA00022475"/>
    </source>
</evidence>
<keyword evidence="5" id="KW-0808">Transferase</keyword>
<evidence type="ECO:0000256" key="12">
    <source>
        <dbReference type="SAM" id="Phobius"/>
    </source>
</evidence>
<dbReference type="Pfam" id="PF17200">
    <property type="entry name" value="sCache_2"/>
    <property type="match status" value="1"/>
</dbReference>
<evidence type="ECO:0000259" key="13">
    <source>
        <dbReference type="SMART" id="SM01049"/>
    </source>
</evidence>
<sequence length="456" mass="50327">MNLRQKIILFAVLPMVLALCAIALTVRHHAISLSQQQREVIKPAYLAMKDAELKNYVEFAMRAISHLHESGRTDAEAWEEAKAILEKMDDGKDSYLFLYGLDGTLLVHPKQRESVGENMWNFQDPAGKFLIQDLIRIARSGGGFEDYVWPKYSTGSLDPKPKRAYVIEVPNWGWMLGTGVYVDDIDNALSEIDSRVSRNIEDTMLWIAGIAFLATVVIFLGLLRNIRERTVLDDRLSEANSNLAALTQRLIDARAEEEKRIKYVHGGIQSMLTAIKVNIEAGVRALPQTPGSEKESAPFSSAAKQLGGVLGDLRKIVKGIFIIDPNLPLSDQLNKLTLDMSTVATPIEFNTVGEIEYLPLEVKETLFMSAKTALENIIKHAGASRASVLLEGTASCVKMEIRDNGKGFDLRLVYSNPNSGIGLRSMKEDLKVVGGKLAVTSSPSDGTRLVATVPYP</sequence>
<evidence type="ECO:0000313" key="15">
    <source>
        <dbReference type="Proteomes" id="UP000183107"/>
    </source>
</evidence>
<dbReference type="InterPro" id="IPR036890">
    <property type="entry name" value="HATPase_C_sf"/>
</dbReference>
<evidence type="ECO:0000256" key="9">
    <source>
        <dbReference type="ARBA" id="ARBA00023012"/>
    </source>
</evidence>
<keyword evidence="7 14" id="KW-0418">Kinase</keyword>
<comment type="catalytic activity">
    <reaction evidence="1">
        <text>ATP + protein L-histidine = ADP + protein N-phospho-L-histidine.</text>
        <dbReference type="EC" id="2.7.13.3"/>
    </reaction>
</comment>
<dbReference type="EC" id="2.7.13.3" evidence="3"/>
<dbReference type="Gene3D" id="3.30.565.10">
    <property type="entry name" value="Histidine kinase-like ATPase, C-terminal domain"/>
    <property type="match status" value="1"/>
</dbReference>
<dbReference type="PANTHER" id="PTHR24421">
    <property type="entry name" value="NITRATE/NITRITE SENSOR PROTEIN NARX-RELATED"/>
    <property type="match status" value="1"/>
</dbReference>
<keyword evidence="6 12" id="KW-0812">Transmembrane</keyword>
<keyword evidence="4" id="KW-1003">Cell membrane</keyword>
<feature type="domain" description="Single Cache" evidence="13">
    <location>
        <begin position="42"/>
        <end position="132"/>
    </location>
</feature>
<protein>
    <recommendedName>
        <fullName evidence="3">histidine kinase</fullName>
        <ecNumber evidence="3">2.7.13.3</ecNumber>
    </recommendedName>
</protein>
<evidence type="ECO:0000256" key="3">
    <source>
        <dbReference type="ARBA" id="ARBA00012438"/>
    </source>
</evidence>
<feature type="transmembrane region" description="Helical" evidence="12">
    <location>
        <begin position="204"/>
        <end position="223"/>
    </location>
</feature>
<dbReference type="SMART" id="SM01049">
    <property type="entry name" value="Cache_2"/>
    <property type="match status" value="1"/>
</dbReference>
<dbReference type="GO" id="GO:0004673">
    <property type="term" value="F:protein histidine kinase activity"/>
    <property type="evidence" value="ECO:0007669"/>
    <property type="project" value="UniProtKB-EC"/>
</dbReference>
<dbReference type="OrthoDB" id="9813412at2"/>
<dbReference type="InterPro" id="IPR003594">
    <property type="entry name" value="HATPase_dom"/>
</dbReference>
<dbReference type="PANTHER" id="PTHR24421:SF10">
    <property type="entry name" value="NITRATE_NITRITE SENSOR PROTEIN NARQ"/>
    <property type="match status" value="1"/>
</dbReference>
<dbReference type="Proteomes" id="UP000183107">
    <property type="component" value="Unassembled WGS sequence"/>
</dbReference>
<keyword evidence="8 12" id="KW-1133">Transmembrane helix</keyword>
<evidence type="ECO:0000256" key="7">
    <source>
        <dbReference type="ARBA" id="ARBA00022777"/>
    </source>
</evidence>
<evidence type="ECO:0000313" key="14">
    <source>
        <dbReference type="EMBL" id="SFN55471.1"/>
    </source>
</evidence>
<evidence type="ECO:0000256" key="2">
    <source>
        <dbReference type="ARBA" id="ARBA00004651"/>
    </source>
</evidence>
<dbReference type="Gene3D" id="3.30.450.20">
    <property type="entry name" value="PAS domain"/>
    <property type="match status" value="1"/>
</dbReference>
<comment type="subcellular location">
    <subcellularLocation>
        <location evidence="2">Cell membrane</location>
        <topology evidence="2">Multi-pass membrane protein</topology>
    </subcellularLocation>
</comment>
<feature type="coiled-coil region" evidence="11">
    <location>
        <begin position="229"/>
        <end position="256"/>
    </location>
</feature>
<dbReference type="SUPFAM" id="SSF55874">
    <property type="entry name" value="ATPase domain of HSP90 chaperone/DNA topoisomerase II/histidine kinase"/>
    <property type="match status" value="1"/>
</dbReference>
<dbReference type="CDD" id="cd18774">
    <property type="entry name" value="PDC2_HK_sensor"/>
    <property type="match status" value="1"/>
</dbReference>
<dbReference type="GO" id="GO:0000160">
    <property type="term" value="P:phosphorelay signal transduction system"/>
    <property type="evidence" value="ECO:0007669"/>
    <property type="project" value="UniProtKB-KW"/>
</dbReference>
<dbReference type="InterPro" id="IPR033480">
    <property type="entry name" value="sCache_2"/>
</dbReference>
<evidence type="ECO:0000256" key="11">
    <source>
        <dbReference type="SAM" id="Coils"/>
    </source>
</evidence>
<keyword evidence="15" id="KW-1185">Reference proteome</keyword>
<evidence type="ECO:0000256" key="10">
    <source>
        <dbReference type="ARBA" id="ARBA00023136"/>
    </source>
</evidence>
<dbReference type="EMBL" id="FOVJ01000002">
    <property type="protein sequence ID" value="SFN55471.1"/>
    <property type="molecule type" value="Genomic_DNA"/>
</dbReference>
<keyword evidence="10 12" id="KW-0472">Membrane</keyword>
<proteinExistence type="predicted"/>
<dbReference type="CDD" id="cd16917">
    <property type="entry name" value="HATPase_UhpB-NarQ-NarX-like"/>
    <property type="match status" value="1"/>
</dbReference>